<accession>A0A8T3W4B0</accession>
<dbReference type="EMBL" id="JACCQJ010000001">
    <property type="protein sequence ID" value="MBG0768309.1"/>
    <property type="molecule type" value="Genomic_DNA"/>
</dbReference>
<dbReference type="PANTHER" id="PTHR10887:SF495">
    <property type="entry name" value="HELICASE SENATAXIN ISOFORM X1-RELATED"/>
    <property type="match status" value="1"/>
</dbReference>
<dbReference type="SMART" id="SM00382">
    <property type="entry name" value="AAA"/>
    <property type="match status" value="1"/>
</dbReference>
<feature type="domain" description="AAA+ ATPase" evidence="1">
    <location>
        <begin position="1032"/>
        <end position="1219"/>
    </location>
</feature>
<dbReference type="CDD" id="cd18808">
    <property type="entry name" value="SF1_C_Upf1"/>
    <property type="match status" value="1"/>
</dbReference>
<dbReference type="InterPro" id="IPR047187">
    <property type="entry name" value="SF1_C_Upf1"/>
</dbReference>
<dbReference type="RefSeq" id="WP_278491417.1">
    <property type="nucleotide sequence ID" value="NZ_JACCQJ010000001.1"/>
</dbReference>
<organism evidence="2 3">
    <name type="scientific">Methanococcus maripaludis</name>
    <name type="common">Methanococcus deltae</name>
    <dbReference type="NCBI Taxonomy" id="39152"/>
    <lineage>
        <taxon>Archaea</taxon>
        <taxon>Methanobacteriati</taxon>
        <taxon>Methanobacteriota</taxon>
        <taxon>Methanomada group</taxon>
        <taxon>Methanococci</taxon>
        <taxon>Methanococcales</taxon>
        <taxon>Methanococcaceae</taxon>
        <taxon>Methanococcus</taxon>
    </lineage>
</organism>
<evidence type="ECO:0000259" key="1">
    <source>
        <dbReference type="SMART" id="SM00382"/>
    </source>
</evidence>
<evidence type="ECO:0000313" key="3">
    <source>
        <dbReference type="Proteomes" id="UP000714405"/>
    </source>
</evidence>
<dbReference type="Proteomes" id="UP000714405">
    <property type="component" value="Unassembled WGS sequence"/>
</dbReference>
<dbReference type="SUPFAM" id="SSF52540">
    <property type="entry name" value="P-loop containing nucleoside triphosphate hydrolases"/>
    <property type="match status" value="1"/>
</dbReference>
<comment type="caution">
    <text evidence="2">The sequence shown here is derived from an EMBL/GenBank/DDBJ whole genome shotgun (WGS) entry which is preliminary data.</text>
</comment>
<dbReference type="InterPro" id="IPR027417">
    <property type="entry name" value="P-loop_NTPase"/>
</dbReference>
<reference evidence="2" key="1">
    <citation type="submission" date="2020-07" db="EMBL/GenBank/DDBJ databases">
        <title>Severe corrosion of carbon steel in oil field produced water can be linked to methanogenic archaea containing a special type of NiFe hydrogenase.</title>
        <authorList>
            <person name="Lahme S."/>
            <person name="Mand J."/>
            <person name="Longwell J."/>
            <person name="Smith R."/>
            <person name="Enning D."/>
        </authorList>
    </citation>
    <scope>NUCLEOTIDE SEQUENCE</scope>
    <source>
        <strain evidence="2">MIC098Bin5</strain>
    </source>
</reference>
<dbReference type="Pfam" id="PF13087">
    <property type="entry name" value="AAA_12"/>
    <property type="match status" value="1"/>
</dbReference>
<dbReference type="InterPro" id="IPR041679">
    <property type="entry name" value="DNA2/NAM7-like_C"/>
</dbReference>
<dbReference type="Pfam" id="PF13086">
    <property type="entry name" value="AAA_11"/>
    <property type="match status" value="2"/>
</dbReference>
<protein>
    <submittedName>
        <fullName evidence="2">AAA family ATPase</fullName>
    </submittedName>
</protein>
<proteinExistence type="predicted"/>
<dbReference type="GO" id="GO:0004386">
    <property type="term" value="F:helicase activity"/>
    <property type="evidence" value="ECO:0007669"/>
    <property type="project" value="InterPro"/>
</dbReference>
<sequence length="1499" mass="176273">MDFVFNKSSLKELAHGKCYKKIINDIYHKNCESDKNDDYLIKKGLIKKHFIKDRPRLEKYTKEGYNAEITMISEISKSDRVVTSISDFEKNSKKYKLFFENEGSEKIVFQSSNSKYINFDIINPRHFNIDFSKQYAEEKVKEFLNLNYNYAYQFNFKIRDDFYFNFLKNVENINFLKKYKDQIKFSSFTPDLIKIINPVDQDYSSKKILGRTHNIIDSKNNKIKLKIYDIKNSDVSKENYTELGIYIIALNTFLFENGLDKYYEVVAEACILKSLNEDQITSNSAGNYLENEYNIDFISIKRNTMECIEEGLVNTIKIIENGDAKKYNSINITERCRTCDYYGGQYTIQGYLDKENQENNTQISIDEYYNNPDNNYCRYTALNSENINKLYCCNSESKITLLNQGIDQISDLKTELSNPNSELFSKNIAMKSNKEEILNNIYVASNKDLKYKIIPKSKTLNVPKFSNLTIYLEERHDSQNRTLCLAYAYSSYLKKDGVGISDNSSFKDPYIAILDDPYFSKKRERREFLDFLIDLNTTLTKFEEENSDWGIPTYSIIYWGENCASHFKDLLLDLFNEIMSKKDMGELYRDPHNPKNDLSENKIREKKKELNKLILRFENFFKQDGELQDYRMVEKSPFFNLKKGIDDIVILDTPINNTLFKTCNCLFDNIYESSPFDEETLSNRRKKLERKCKSDYYYKPDSDYFKNDIFSTVWSSWGSYVERKKQIDKISKQIKYRLTLMKDLHWCNTLKGHYAGVCPNIPLLSKEKLFEKLNFGSEVYLLQKLESACELLEVESNYVEKLYKKTVLGSSIYLNREVTDNIDEKTPRKIILDKYIKNSDYDPSEYLVYEVHDDSKNAKYDEKSFGIVIYPKNKSEWTHKKFSTSPSYRSCIYIDKDKLPDFNQYSIKKYSDAFKLHIEKFDRFNKILILKIDKNTRDIMDYLSEKEDFDFTQDLILENTHVDIWSSRLKDCLDKLCKPGKLKTTKKILEDFDNRVLNNYGPEDVKNYAKKVYGNNYPLDDSQINAITNSVNNQIALLWGPPGTGKTHTISNLINYIYETGNQRKILIMGSNYDSVDNVINNLSDLIDHSDVSVIRLKSKDRNNANLKKNFDNAYYEEHSVGDNKEEKHNALTRAERFQIFTGTPHQVYKMFKTMPRGTKFKFDNVIVDEASQMSIGYFLPALLQIHEDTQFLLAGDHLQLPPISRSNTTNEIHNYLGSVFDYYRDEFEKKNMSINSLYWNRRSNKEIVGFIREAFGYDEQYMSDNSVSNEVINYHDLEKVSTYDEVLDPKKPMVLVTYDDGNSNQINDYESKHIVEIIWNIWKKGILNRKCNEKYGIYEFFDNGIGIAVPHRAQRTLIQEMLLDKFSNELSESEKELLNEKIISSVDTVEKYQGQQREIMICGYVVGNNEIISKEEEFIYSPNRLNVMISRARYKTIVFTSNELLKNVSDSLKTIELQKSLKILHEYCNEEINNVDHEIWDKSKNVNIRYRSSFTDNY</sequence>
<dbReference type="PANTHER" id="PTHR10887">
    <property type="entry name" value="DNA2/NAM7 HELICASE FAMILY"/>
    <property type="match status" value="1"/>
</dbReference>
<dbReference type="Gene3D" id="3.40.50.300">
    <property type="entry name" value="P-loop containing nucleotide triphosphate hydrolases"/>
    <property type="match status" value="2"/>
</dbReference>
<dbReference type="InterPro" id="IPR045055">
    <property type="entry name" value="DNA2/NAM7-like"/>
</dbReference>
<name>A0A8T3W4B0_METMI</name>
<gene>
    <name evidence="2" type="ORF">H0S71_00170</name>
</gene>
<dbReference type="InterPro" id="IPR041677">
    <property type="entry name" value="DNA2/NAM7_AAA_11"/>
</dbReference>
<evidence type="ECO:0000313" key="2">
    <source>
        <dbReference type="EMBL" id="MBG0768309.1"/>
    </source>
</evidence>
<dbReference type="InterPro" id="IPR003593">
    <property type="entry name" value="AAA+_ATPase"/>
</dbReference>